<evidence type="ECO:0000256" key="7">
    <source>
        <dbReference type="ARBA" id="ARBA00022824"/>
    </source>
</evidence>
<evidence type="ECO:0000256" key="3">
    <source>
        <dbReference type="ARBA" id="ARBA00004406"/>
    </source>
</evidence>
<name>A0A6A0HFU2_HYAAZ</name>
<evidence type="ECO:0000256" key="4">
    <source>
        <dbReference type="ARBA" id="ARBA00010617"/>
    </source>
</evidence>
<dbReference type="PANTHER" id="PTHR24292:SF102">
    <property type="entry name" value="CYTOCHROME P450 FAMILY-RELATED"/>
    <property type="match status" value="1"/>
</dbReference>
<dbReference type="Gene3D" id="1.10.630.10">
    <property type="entry name" value="Cytochrome P450"/>
    <property type="match status" value="1"/>
</dbReference>
<dbReference type="InterPro" id="IPR017972">
    <property type="entry name" value="Cyt_P450_CS"/>
</dbReference>
<dbReference type="GO" id="GO:0020037">
    <property type="term" value="F:heme binding"/>
    <property type="evidence" value="ECO:0007669"/>
    <property type="project" value="InterPro"/>
</dbReference>
<dbReference type="InterPro" id="IPR036396">
    <property type="entry name" value="Cyt_P450_sf"/>
</dbReference>
<dbReference type="GO" id="GO:0016705">
    <property type="term" value="F:oxidoreductase activity, acting on paired donors, with incorporation or reduction of molecular oxygen"/>
    <property type="evidence" value="ECO:0007669"/>
    <property type="project" value="InterPro"/>
</dbReference>
<reference evidence="15" key="2">
    <citation type="journal article" date="2018" name="Environ. Sci. Technol.">
        <title>The Toxicogenome of Hyalella azteca: A Model for Sediment Ecotoxicology and Evolutionary Toxicology.</title>
        <authorList>
            <person name="Poynton H.C."/>
            <person name="Hasenbein S."/>
            <person name="Benoit J.B."/>
            <person name="Sepulveda M.S."/>
            <person name="Poelchau M.F."/>
            <person name="Hughes D.S.T."/>
            <person name="Murali S.C."/>
            <person name="Chen S."/>
            <person name="Glastad K.M."/>
            <person name="Goodisman M.A.D."/>
            <person name="Werren J.H."/>
            <person name="Vineis J.H."/>
            <person name="Bowen J.L."/>
            <person name="Friedrich M."/>
            <person name="Jones J."/>
            <person name="Robertson H.M."/>
            <person name="Feyereisen R."/>
            <person name="Mechler-Hickson A."/>
            <person name="Mathers N."/>
            <person name="Lee C.E."/>
            <person name="Colbourne J.K."/>
            <person name="Biales A."/>
            <person name="Johnston J.S."/>
            <person name="Wellborn G.A."/>
            <person name="Rosendale A.J."/>
            <person name="Cridge A.G."/>
            <person name="Munoz-Torres M.C."/>
            <person name="Bain P.A."/>
            <person name="Manny A.R."/>
            <person name="Major K.M."/>
            <person name="Lambert F.N."/>
            <person name="Vulpe C.D."/>
            <person name="Tuck P."/>
            <person name="Blalock B.J."/>
            <person name="Lin Y.Y."/>
            <person name="Smith M.E."/>
            <person name="Ochoa-Acuna H."/>
            <person name="Chen M.M."/>
            <person name="Childers C.P."/>
            <person name="Qu J."/>
            <person name="Dugan S."/>
            <person name="Lee S.L."/>
            <person name="Chao H."/>
            <person name="Dinh H."/>
            <person name="Han Y."/>
            <person name="Doddapaneni H."/>
            <person name="Worley K.C."/>
            <person name="Muzny D.M."/>
            <person name="Gibbs R.A."/>
            <person name="Richards S."/>
        </authorList>
    </citation>
    <scope>NUCLEOTIDE SEQUENCE</scope>
    <source>
        <strain evidence="15">HAZT.00-mixed</strain>
        <tissue evidence="15">Whole organism</tissue>
    </source>
</reference>
<dbReference type="InterPro" id="IPR001128">
    <property type="entry name" value="Cyt_P450"/>
</dbReference>
<comment type="cofactor">
    <cofactor evidence="1 13">
        <name>heme</name>
        <dbReference type="ChEBI" id="CHEBI:30413"/>
    </cofactor>
</comment>
<sequence length="146" mass="16426">QPIIVPVWSIHRDPANWPDPLSFNPERFLPHNKKDIKPFTFMPFGVGPRSCVGLRFAELAVKEGLISVVSQFVLSPCKGHSVHPPPIHSKIFTLKTDNLLPLHFAPITDLNSVIRHEHEQYPPSATEDPATRELLASIRDDKFPAL</sequence>
<evidence type="ECO:0000256" key="1">
    <source>
        <dbReference type="ARBA" id="ARBA00001971"/>
    </source>
</evidence>
<dbReference type="GO" id="GO:0005506">
    <property type="term" value="F:iron ion binding"/>
    <property type="evidence" value="ECO:0007669"/>
    <property type="project" value="InterPro"/>
</dbReference>
<dbReference type="PROSITE" id="PS00086">
    <property type="entry name" value="CYTOCHROME_P450"/>
    <property type="match status" value="1"/>
</dbReference>
<keyword evidence="5 13" id="KW-0349">Heme</keyword>
<evidence type="ECO:0000256" key="14">
    <source>
        <dbReference type="RuleBase" id="RU000461"/>
    </source>
</evidence>
<dbReference type="InterPro" id="IPR050476">
    <property type="entry name" value="Insect_CytP450_Detox"/>
</dbReference>
<comment type="subcellular location">
    <subcellularLocation>
        <location evidence="3">Endoplasmic reticulum membrane</location>
        <topology evidence="3">Peripheral membrane protein</topology>
    </subcellularLocation>
    <subcellularLocation>
        <location evidence="2">Microsome membrane</location>
        <topology evidence="2">Peripheral membrane protein</topology>
    </subcellularLocation>
</comment>
<dbReference type="GO" id="GO:0004497">
    <property type="term" value="F:monooxygenase activity"/>
    <property type="evidence" value="ECO:0007669"/>
    <property type="project" value="UniProtKB-KW"/>
</dbReference>
<dbReference type="AlphaFoldDB" id="A0A6A0HFU2"/>
<protein>
    <submittedName>
        <fullName evidence="15">Cytochrome P450 CYP3</fullName>
    </submittedName>
</protein>
<dbReference type="PANTHER" id="PTHR24292">
    <property type="entry name" value="CYTOCHROME P450"/>
    <property type="match status" value="1"/>
</dbReference>
<feature type="binding site" description="axial binding residue" evidence="13">
    <location>
        <position position="51"/>
    </location>
    <ligand>
        <name>heme</name>
        <dbReference type="ChEBI" id="CHEBI:30413"/>
    </ligand>
    <ligandPart>
        <name>Fe</name>
        <dbReference type="ChEBI" id="CHEBI:18248"/>
    </ligandPart>
</feature>
<evidence type="ECO:0000256" key="9">
    <source>
        <dbReference type="ARBA" id="ARBA00023002"/>
    </source>
</evidence>
<reference evidence="15" key="1">
    <citation type="submission" date="2014-08" db="EMBL/GenBank/DDBJ databases">
        <authorList>
            <person name="Murali S."/>
            <person name="Richards S."/>
            <person name="Bandaranaike D."/>
            <person name="Bellair M."/>
            <person name="Blankenburg K."/>
            <person name="Chao H."/>
            <person name="Dinh H."/>
            <person name="Doddapaneni H."/>
            <person name="Dugan-Rocha S."/>
            <person name="Elkadiri S."/>
            <person name="Gnanaolivu R."/>
            <person name="Hughes D."/>
            <person name="Lee S."/>
            <person name="Li M."/>
            <person name="Ming W."/>
            <person name="Munidasa M."/>
            <person name="Muniz J."/>
            <person name="Nguyen L."/>
            <person name="Osuji N."/>
            <person name="Pu L.-L."/>
            <person name="Puazo M."/>
            <person name="Skinner E."/>
            <person name="Qu C."/>
            <person name="Quiroz J."/>
            <person name="Raj R."/>
            <person name="Weissenberger G."/>
            <person name="Xin Y."/>
            <person name="Zou X."/>
            <person name="Han Y."/>
            <person name="Worley K."/>
            <person name="Muzny D."/>
            <person name="Gibbs R."/>
        </authorList>
    </citation>
    <scope>NUCLEOTIDE SEQUENCE</scope>
    <source>
        <strain evidence="15">HAZT.00-mixed</strain>
        <tissue evidence="15">Whole organism</tissue>
    </source>
</reference>
<evidence type="ECO:0000256" key="6">
    <source>
        <dbReference type="ARBA" id="ARBA00022723"/>
    </source>
</evidence>
<dbReference type="PRINTS" id="PR00463">
    <property type="entry name" value="EP450I"/>
</dbReference>
<evidence type="ECO:0000256" key="5">
    <source>
        <dbReference type="ARBA" id="ARBA00022617"/>
    </source>
</evidence>
<keyword evidence="11 14" id="KW-0503">Monooxygenase</keyword>
<evidence type="ECO:0000256" key="10">
    <source>
        <dbReference type="ARBA" id="ARBA00023004"/>
    </source>
</evidence>
<dbReference type="Proteomes" id="UP000711488">
    <property type="component" value="Unassembled WGS sequence"/>
</dbReference>
<accession>A0A6A0HFU2</accession>
<evidence type="ECO:0000256" key="8">
    <source>
        <dbReference type="ARBA" id="ARBA00022848"/>
    </source>
</evidence>
<evidence type="ECO:0000256" key="2">
    <source>
        <dbReference type="ARBA" id="ARBA00004174"/>
    </source>
</evidence>
<dbReference type="GO" id="GO:0005789">
    <property type="term" value="C:endoplasmic reticulum membrane"/>
    <property type="evidence" value="ECO:0007669"/>
    <property type="project" value="UniProtKB-SubCell"/>
</dbReference>
<dbReference type="Pfam" id="PF00067">
    <property type="entry name" value="p450"/>
    <property type="match status" value="1"/>
</dbReference>
<evidence type="ECO:0000256" key="13">
    <source>
        <dbReference type="PIRSR" id="PIRSR602401-1"/>
    </source>
</evidence>
<keyword evidence="10 13" id="KW-0408">Iron</keyword>
<reference evidence="15" key="3">
    <citation type="submission" date="2019-06" db="EMBL/GenBank/DDBJ databases">
        <authorList>
            <person name="Poynton C."/>
            <person name="Hasenbein S."/>
            <person name="Benoit J.B."/>
            <person name="Sepulveda M.S."/>
            <person name="Poelchau M.F."/>
            <person name="Murali S.C."/>
            <person name="Chen S."/>
            <person name="Glastad K.M."/>
            <person name="Werren J.H."/>
            <person name="Vineis J.H."/>
            <person name="Bowen J.L."/>
            <person name="Friedrich M."/>
            <person name="Jones J."/>
            <person name="Robertson H.M."/>
            <person name="Feyereisen R."/>
            <person name="Mechler-Hickson A."/>
            <person name="Mathers N."/>
            <person name="Lee C.E."/>
            <person name="Colbourne J.K."/>
            <person name="Biales A."/>
            <person name="Johnston J.S."/>
            <person name="Wellborn G.A."/>
            <person name="Rosendale A.J."/>
            <person name="Cridge A.G."/>
            <person name="Munoz-Torres M.C."/>
            <person name="Bain P.A."/>
            <person name="Manny A.R."/>
            <person name="Major K.M."/>
            <person name="Lambert F.N."/>
            <person name="Vulpe C.D."/>
            <person name="Tuck P."/>
            <person name="Blalock B.J."/>
            <person name="Lin Y.-Y."/>
            <person name="Smith M.E."/>
            <person name="Ochoa-Acuna H."/>
            <person name="Chen M.-J.M."/>
            <person name="Childers C.P."/>
            <person name="Qu J."/>
            <person name="Dugan S."/>
            <person name="Lee S.L."/>
            <person name="Chao H."/>
            <person name="Dinh H."/>
            <person name="Han Y."/>
            <person name="Doddapaneni H."/>
            <person name="Worley K.C."/>
            <person name="Muzny D.M."/>
            <person name="Gibbs R.A."/>
            <person name="Richards S."/>
        </authorList>
    </citation>
    <scope>NUCLEOTIDE SEQUENCE</scope>
    <source>
        <strain evidence="15">HAZT.00-mixed</strain>
        <tissue evidence="15">Whole organism</tissue>
    </source>
</reference>
<keyword evidence="6 13" id="KW-0479">Metal-binding</keyword>
<comment type="similarity">
    <text evidence="4 14">Belongs to the cytochrome P450 family.</text>
</comment>
<dbReference type="OrthoDB" id="2789670at2759"/>
<evidence type="ECO:0000256" key="12">
    <source>
        <dbReference type="ARBA" id="ARBA00023136"/>
    </source>
</evidence>
<keyword evidence="8" id="KW-0492">Microsome</keyword>
<organism evidence="15">
    <name type="scientific">Hyalella azteca</name>
    <name type="common">Amphipod</name>
    <dbReference type="NCBI Taxonomy" id="294128"/>
    <lineage>
        <taxon>Eukaryota</taxon>
        <taxon>Metazoa</taxon>
        <taxon>Ecdysozoa</taxon>
        <taxon>Arthropoda</taxon>
        <taxon>Crustacea</taxon>
        <taxon>Multicrustacea</taxon>
        <taxon>Malacostraca</taxon>
        <taxon>Eumalacostraca</taxon>
        <taxon>Peracarida</taxon>
        <taxon>Amphipoda</taxon>
        <taxon>Senticaudata</taxon>
        <taxon>Talitrida</taxon>
        <taxon>Talitroidea</taxon>
        <taxon>Hyalellidae</taxon>
        <taxon>Hyalella</taxon>
    </lineage>
</organism>
<gene>
    <name evidence="15" type="ORF">HAZT_HAZT009129</name>
</gene>
<keyword evidence="12" id="KW-0472">Membrane</keyword>
<dbReference type="InterPro" id="IPR002401">
    <property type="entry name" value="Cyt_P450_E_grp-I"/>
</dbReference>
<dbReference type="EMBL" id="JQDR03000220">
    <property type="protein sequence ID" value="KAA0203984.1"/>
    <property type="molecule type" value="Genomic_DNA"/>
</dbReference>
<evidence type="ECO:0000256" key="11">
    <source>
        <dbReference type="ARBA" id="ARBA00023033"/>
    </source>
</evidence>
<keyword evidence="7" id="KW-0256">Endoplasmic reticulum</keyword>
<dbReference type="SUPFAM" id="SSF48264">
    <property type="entry name" value="Cytochrome P450"/>
    <property type="match status" value="1"/>
</dbReference>
<comment type="caution">
    <text evidence="15">The sequence shown here is derived from an EMBL/GenBank/DDBJ whole genome shotgun (WGS) entry which is preliminary data.</text>
</comment>
<evidence type="ECO:0000313" key="15">
    <source>
        <dbReference type="EMBL" id="KAA0203984.1"/>
    </source>
</evidence>
<feature type="non-terminal residue" evidence="15">
    <location>
        <position position="1"/>
    </location>
</feature>
<proteinExistence type="inferred from homology"/>
<keyword evidence="9 14" id="KW-0560">Oxidoreductase</keyword>